<evidence type="ECO:0000259" key="6">
    <source>
        <dbReference type="Pfam" id="PF01609"/>
    </source>
</evidence>
<dbReference type="GO" id="GO:0006313">
    <property type="term" value="P:DNA transposition"/>
    <property type="evidence" value="ECO:0007669"/>
    <property type="project" value="InterPro"/>
</dbReference>
<evidence type="ECO:0000313" key="9">
    <source>
        <dbReference type="Proteomes" id="UP000184550"/>
    </source>
</evidence>
<feature type="transmembrane region" description="Helical" evidence="5">
    <location>
        <begin position="65"/>
        <end position="86"/>
    </location>
</feature>
<evidence type="ECO:0000256" key="5">
    <source>
        <dbReference type="SAM" id="Phobius"/>
    </source>
</evidence>
<evidence type="ECO:0000256" key="3">
    <source>
        <dbReference type="ARBA" id="ARBA00022989"/>
    </source>
</evidence>
<dbReference type="Pfam" id="PF00654">
    <property type="entry name" value="Voltage_CLC"/>
    <property type="match status" value="1"/>
</dbReference>
<feature type="transmembrane region" description="Helical" evidence="5">
    <location>
        <begin position="26"/>
        <end position="45"/>
    </location>
</feature>
<protein>
    <submittedName>
        <fullName evidence="8">Transposase</fullName>
    </submittedName>
</protein>
<gene>
    <name evidence="8" type="ORF">PL8927_270157</name>
</gene>
<comment type="subcellular location">
    <subcellularLocation>
        <location evidence="1">Membrane</location>
        <topology evidence="1">Multi-pass membrane protein</topology>
    </subcellularLocation>
</comment>
<evidence type="ECO:0000259" key="7">
    <source>
        <dbReference type="Pfam" id="PF13808"/>
    </source>
</evidence>
<evidence type="ECO:0000256" key="4">
    <source>
        <dbReference type="ARBA" id="ARBA00023136"/>
    </source>
</evidence>
<keyword evidence="4 5" id="KW-0472">Membrane</keyword>
<comment type="caution">
    <text evidence="8">The sequence shown here is derived from an EMBL/GenBank/DDBJ whole genome shotgun (WGS) entry which is preliminary data.</text>
</comment>
<dbReference type="Pfam" id="PF01609">
    <property type="entry name" value="DDE_Tnp_1"/>
    <property type="match status" value="1"/>
</dbReference>
<dbReference type="Proteomes" id="UP000184550">
    <property type="component" value="Unassembled WGS sequence"/>
</dbReference>
<dbReference type="GO" id="GO:0015108">
    <property type="term" value="F:chloride transmembrane transporter activity"/>
    <property type="evidence" value="ECO:0007669"/>
    <property type="project" value="InterPro"/>
</dbReference>
<feature type="domain" description="Transposase IS4-like" evidence="6">
    <location>
        <begin position="323"/>
        <end position="552"/>
    </location>
</feature>
<dbReference type="InterPro" id="IPR047647">
    <property type="entry name" value="ISAs1_transpos"/>
</dbReference>
<dbReference type="GO" id="GO:0003677">
    <property type="term" value="F:DNA binding"/>
    <property type="evidence" value="ECO:0007669"/>
    <property type="project" value="InterPro"/>
</dbReference>
<dbReference type="Gene3D" id="1.10.3080.10">
    <property type="entry name" value="Clc chloride channel"/>
    <property type="match status" value="1"/>
</dbReference>
<keyword evidence="9" id="KW-1185">Reference proteome</keyword>
<evidence type="ECO:0000256" key="1">
    <source>
        <dbReference type="ARBA" id="ARBA00004141"/>
    </source>
</evidence>
<dbReference type="PANTHER" id="PTHR30298:SF0">
    <property type="entry name" value="PROTEIN YBFL-RELATED"/>
    <property type="match status" value="1"/>
</dbReference>
<dbReference type="GO" id="GO:0004803">
    <property type="term" value="F:transposase activity"/>
    <property type="evidence" value="ECO:0007669"/>
    <property type="project" value="InterPro"/>
</dbReference>
<dbReference type="NCBIfam" id="NF033564">
    <property type="entry name" value="transpos_ISAs1"/>
    <property type="match status" value="1"/>
</dbReference>
<proteinExistence type="predicted"/>
<dbReference type="SUPFAM" id="SSF81340">
    <property type="entry name" value="Clc chloride channel"/>
    <property type="match status" value="1"/>
</dbReference>
<accession>A0A7Z9BLB8</accession>
<name>A0A7Z9BLB8_9CYAN</name>
<dbReference type="InterPro" id="IPR014743">
    <property type="entry name" value="Cl-channel_core"/>
</dbReference>
<dbReference type="InterPro" id="IPR032806">
    <property type="entry name" value="YbfD_N"/>
</dbReference>
<dbReference type="AlphaFoldDB" id="A0A7Z9BLB8"/>
<dbReference type="PANTHER" id="PTHR30298">
    <property type="entry name" value="H REPEAT-ASSOCIATED PREDICTED TRANSPOSASE"/>
    <property type="match status" value="1"/>
</dbReference>
<dbReference type="InterPro" id="IPR051698">
    <property type="entry name" value="Transposase_11-like"/>
</dbReference>
<dbReference type="InterPro" id="IPR001807">
    <property type="entry name" value="ClC"/>
</dbReference>
<evidence type="ECO:0000313" key="8">
    <source>
        <dbReference type="EMBL" id="VXD13809.1"/>
    </source>
</evidence>
<dbReference type="Pfam" id="PF13808">
    <property type="entry name" value="DDE_Tnp_1_assoc"/>
    <property type="match status" value="1"/>
</dbReference>
<dbReference type="PRINTS" id="PR00762">
    <property type="entry name" value="CLCHANNEL"/>
</dbReference>
<dbReference type="InterPro" id="IPR002559">
    <property type="entry name" value="Transposase_11"/>
</dbReference>
<dbReference type="GO" id="GO:0016020">
    <property type="term" value="C:membrane"/>
    <property type="evidence" value="ECO:0007669"/>
    <property type="project" value="UniProtKB-SubCell"/>
</dbReference>
<dbReference type="EMBL" id="CZCU02000099">
    <property type="protein sequence ID" value="VXD13809.1"/>
    <property type="molecule type" value="Genomic_DNA"/>
</dbReference>
<organism evidence="8 9">
    <name type="scientific">Planktothrix serta PCC 8927</name>
    <dbReference type="NCBI Taxonomy" id="671068"/>
    <lineage>
        <taxon>Bacteria</taxon>
        <taxon>Bacillati</taxon>
        <taxon>Cyanobacteriota</taxon>
        <taxon>Cyanophyceae</taxon>
        <taxon>Oscillatoriophycideae</taxon>
        <taxon>Oscillatoriales</taxon>
        <taxon>Microcoleaceae</taxon>
        <taxon>Planktothrix</taxon>
    </lineage>
</organism>
<feature type="transmembrane region" description="Helical" evidence="5">
    <location>
        <begin position="241"/>
        <end position="259"/>
    </location>
</feature>
<sequence>MWRISIPREISVLSSKILSPTTPKRYAIIEACLIGLVSGLAAFLLKEGAGWLGSWRISESLNAAVPAWIFLPGVGLMGGLLTGFLVERLAPETAGSGIPQVKAALAGEPISLDFRVAFAKLIGTMFTMGSGLTLGRQGPTVQIGAALAAWISRWVPTSPNYRRQLIACGAAAGLAAGFNAPIAGQGCFKVGGKRVKKERSLPDKIKSGRLFFTKIKMLTTLIEKLKKVKDYRKAQGTRHPIWLVLLIVILGLMSRNLGYRELENFAKINRKELSQVLKIKLEKLPSYSTIRRVIQGVEWSNLIEIFNQWAALNYPHQEELDWLAVDGKSLRSTLKDFGDNSQNFVMIVSLFSQRTGCVLNLKKLENKKGSEISQAQEIVRDCQLKGKVITFDALHCNQKTAALVIESGNDYIMALKKNQKKLYEQVEAVIKSENPLSVDVTHEHSHGRKITRKVSIYQVNSDFYKGWNHLKLVIQIERSGNRGKKPYKEKVYYISSVVNEAQTLAQIIKGHWGIENQCHWVKDVIFQEDKSRIRNFQAATNFSTLKTLVINLFRSWGFVSITEGQRWLTAHWYKIFSLGELFPLKS</sequence>
<keyword evidence="2 5" id="KW-0812">Transmembrane</keyword>
<feature type="domain" description="H repeat-associated protein N-terminal" evidence="7">
    <location>
        <begin position="223"/>
        <end position="310"/>
    </location>
</feature>
<evidence type="ECO:0000256" key="2">
    <source>
        <dbReference type="ARBA" id="ARBA00022692"/>
    </source>
</evidence>
<keyword evidence="3 5" id="KW-1133">Transmembrane helix</keyword>
<reference evidence="8" key="1">
    <citation type="submission" date="2019-10" db="EMBL/GenBank/DDBJ databases">
        <authorList>
            <consortium name="Genoscope - CEA"/>
            <person name="William W."/>
        </authorList>
    </citation>
    <scope>NUCLEOTIDE SEQUENCE [LARGE SCALE GENOMIC DNA]</scope>
    <source>
        <strain evidence="8">BBR_PRJEB10992</strain>
    </source>
</reference>